<organism evidence="2 3">
    <name type="scientific">Geomonas terrae</name>
    <dbReference type="NCBI Taxonomy" id="2562681"/>
    <lineage>
        <taxon>Bacteria</taxon>
        <taxon>Pseudomonadati</taxon>
        <taxon>Thermodesulfobacteriota</taxon>
        <taxon>Desulfuromonadia</taxon>
        <taxon>Geobacterales</taxon>
        <taxon>Geobacteraceae</taxon>
        <taxon>Geomonas</taxon>
    </lineage>
</organism>
<name>A0A4S1CL05_9BACT</name>
<evidence type="ECO:0000256" key="1">
    <source>
        <dbReference type="SAM" id="SignalP"/>
    </source>
</evidence>
<dbReference type="RefSeq" id="WP_135868711.1">
    <property type="nucleotide sequence ID" value="NZ_SRSC01000001.1"/>
</dbReference>
<evidence type="ECO:0000313" key="2">
    <source>
        <dbReference type="EMBL" id="TGU74379.1"/>
    </source>
</evidence>
<keyword evidence="1" id="KW-0732">Signal</keyword>
<evidence type="ECO:0000313" key="3">
    <source>
        <dbReference type="Proteomes" id="UP000306416"/>
    </source>
</evidence>
<reference evidence="2 3" key="1">
    <citation type="submission" date="2019-04" db="EMBL/GenBank/DDBJ databases">
        <title>Geobacter oryzae sp. nov., ferric-reducing bacteria isolated from paddy soil.</title>
        <authorList>
            <person name="Xu Z."/>
            <person name="Masuda Y."/>
            <person name="Itoh H."/>
            <person name="Senoo K."/>
        </authorList>
    </citation>
    <scope>NUCLEOTIDE SEQUENCE [LARGE SCALE GENOMIC DNA]</scope>
    <source>
        <strain evidence="2 3">Red111</strain>
    </source>
</reference>
<feature type="chain" id="PRO_5020485392" evidence="1">
    <location>
        <begin position="21"/>
        <end position="108"/>
    </location>
</feature>
<keyword evidence="3" id="KW-1185">Reference proteome</keyword>
<dbReference type="Proteomes" id="UP000306416">
    <property type="component" value="Unassembled WGS sequence"/>
</dbReference>
<sequence length="108" mass="11806">MKRLMAPAILLLLLAGTASGEELFCRGNIISTQGEGIVARKHRFEVADVTGSDVNAVLTQCKIIARERQARAARKNPGGNFRAVSEVELHCTRGTESFEVRRSLQTLP</sequence>
<feature type="signal peptide" evidence="1">
    <location>
        <begin position="1"/>
        <end position="20"/>
    </location>
</feature>
<comment type="caution">
    <text evidence="2">The sequence shown here is derived from an EMBL/GenBank/DDBJ whole genome shotgun (WGS) entry which is preliminary data.</text>
</comment>
<accession>A0A4S1CL05</accession>
<gene>
    <name evidence="2" type="ORF">E4633_02630</name>
</gene>
<proteinExistence type="predicted"/>
<dbReference type="EMBL" id="SRSC01000001">
    <property type="protein sequence ID" value="TGU74379.1"/>
    <property type="molecule type" value="Genomic_DNA"/>
</dbReference>
<dbReference type="AlphaFoldDB" id="A0A4S1CL05"/>
<protein>
    <submittedName>
        <fullName evidence="2">Uncharacterized protein</fullName>
    </submittedName>
</protein>